<accession>A0ABD3JT97</accession>
<gene>
    <name evidence="2" type="ORF">ACJRO7_027818</name>
</gene>
<dbReference type="Proteomes" id="UP001634007">
    <property type="component" value="Unassembled WGS sequence"/>
</dbReference>
<feature type="transmembrane region" description="Helical" evidence="1">
    <location>
        <begin position="122"/>
        <end position="140"/>
    </location>
</feature>
<protein>
    <recommendedName>
        <fullName evidence="4">Transmembrane protein</fullName>
    </recommendedName>
</protein>
<keyword evidence="1" id="KW-0472">Membrane</keyword>
<dbReference type="AlphaFoldDB" id="A0ABD3JT97"/>
<keyword evidence="1" id="KW-1133">Transmembrane helix</keyword>
<keyword evidence="1" id="KW-0812">Transmembrane</keyword>
<comment type="caution">
    <text evidence="2">The sequence shown here is derived from an EMBL/GenBank/DDBJ whole genome shotgun (WGS) entry which is preliminary data.</text>
</comment>
<dbReference type="EMBL" id="JBJKBG010000007">
    <property type="protein sequence ID" value="KAL3730855.1"/>
    <property type="molecule type" value="Genomic_DNA"/>
</dbReference>
<proteinExistence type="predicted"/>
<feature type="transmembrane region" description="Helical" evidence="1">
    <location>
        <begin position="20"/>
        <end position="44"/>
    </location>
</feature>
<sequence length="156" mass="17567">MDWLQPRRGPEWKRGWTNQMLASMSAPPLHLLSVFFIAISLLWFSGRVRYESEFRYSMVNLQLFLFLLPLLIFLFLSLQSGAARLNYHLSWQQPRHPMQPHLPGGVGGGGRGGDNGGGGGGGIPWGVAIILVLVLVMVSYHRSFQSMWFGPLRRSD</sequence>
<evidence type="ECO:0000313" key="2">
    <source>
        <dbReference type="EMBL" id="KAL3730855.1"/>
    </source>
</evidence>
<dbReference type="PANTHER" id="PTHR33306">
    <property type="entry name" value="EXPRESSED PROTEIN-RELATED-RELATED"/>
    <property type="match status" value="1"/>
</dbReference>
<name>A0ABD3JT97_EUCGL</name>
<reference evidence="2 3" key="1">
    <citation type="submission" date="2024-11" db="EMBL/GenBank/DDBJ databases">
        <title>Chromosome-level genome assembly of Eucalyptus globulus Labill. provides insights into its genome evolution.</title>
        <authorList>
            <person name="Li X."/>
        </authorList>
    </citation>
    <scope>NUCLEOTIDE SEQUENCE [LARGE SCALE GENOMIC DNA]</scope>
    <source>
        <strain evidence="2">CL2024</strain>
        <tissue evidence="2">Fresh tender leaves</tissue>
    </source>
</reference>
<evidence type="ECO:0000256" key="1">
    <source>
        <dbReference type="SAM" id="Phobius"/>
    </source>
</evidence>
<feature type="transmembrane region" description="Helical" evidence="1">
    <location>
        <begin position="56"/>
        <end position="78"/>
    </location>
</feature>
<organism evidence="2 3">
    <name type="scientific">Eucalyptus globulus</name>
    <name type="common">Tasmanian blue gum</name>
    <dbReference type="NCBI Taxonomy" id="34317"/>
    <lineage>
        <taxon>Eukaryota</taxon>
        <taxon>Viridiplantae</taxon>
        <taxon>Streptophyta</taxon>
        <taxon>Embryophyta</taxon>
        <taxon>Tracheophyta</taxon>
        <taxon>Spermatophyta</taxon>
        <taxon>Magnoliopsida</taxon>
        <taxon>eudicotyledons</taxon>
        <taxon>Gunneridae</taxon>
        <taxon>Pentapetalae</taxon>
        <taxon>rosids</taxon>
        <taxon>malvids</taxon>
        <taxon>Myrtales</taxon>
        <taxon>Myrtaceae</taxon>
        <taxon>Myrtoideae</taxon>
        <taxon>Eucalypteae</taxon>
        <taxon>Eucalyptus</taxon>
    </lineage>
</organism>
<keyword evidence="3" id="KW-1185">Reference proteome</keyword>
<dbReference type="PANTHER" id="PTHR33306:SF21">
    <property type="entry name" value="TRANSMEMBRANE PROTEIN"/>
    <property type="match status" value="1"/>
</dbReference>
<evidence type="ECO:0000313" key="3">
    <source>
        <dbReference type="Proteomes" id="UP001634007"/>
    </source>
</evidence>
<evidence type="ECO:0008006" key="4">
    <source>
        <dbReference type="Google" id="ProtNLM"/>
    </source>
</evidence>